<feature type="transmembrane region" description="Helical" evidence="1">
    <location>
        <begin position="372"/>
        <end position="390"/>
    </location>
</feature>
<keyword evidence="1" id="KW-0812">Transmembrane</keyword>
<feature type="transmembrane region" description="Helical" evidence="1">
    <location>
        <begin position="297"/>
        <end position="312"/>
    </location>
</feature>
<sequence length="574" mass="66811">MLNNNFLNKKNIIYSFILLSSLFVMFQSLFGICFADESFYIAEAQRLFQGQKLLIDDYNGAQFYTPILFPFFSVFFKITKTTDGILLAARLVQTLITCIVGIYMFFSLKKIYTMLLAFSSFFIFIFYTKDAIRGLSYYALAVDFYLLAVLFLYNSKNKSNSILYFCAGIFFGLSIICNPFILLFYLVASFILLCAFFATKKKFHFTSVILVWCGTVLVGGIYVFYCFHFSDLPELISSVQSIFNTVEGDGLFVKTAYFFIRIMRPFVLTGIIPLFTVVFQLFFLLSKKECINNRYKYTLFFLNFIVFLYSCFIRTNSPGFFCIPLFYFGIVCMFLQANDFSFFKSSVFLYFALPGIFLAIAFYYASNTGTNAATIGFLVTVPFSLYYIFLFVSNMMSHKVQLAVKAVVLLTAFTLSVYQKFFIIFSDDSVFELNTKITQGPWKGCYTSKTHKNIYDEILADINYINETASLEDSLFVAPMLSWGYIAFKGKINSPNLWEIYLDDQNLKRFFDTHDLPEYVYIVLSTEQERKYHRFRMSYNSESEINGWFYDDVLSRFYTEYRLKKGILFKIANK</sequence>
<keyword evidence="1" id="KW-1133">Transmembrane helix</keyword>
<proteinExistence type="predicted"/>
<reference evidence="2 3" key="1">
    <citation type="submission" date="2017-02" db="EMBL/GenBank/DDBJ databases">
        <authorList>
            <person name="Peterson S.W."/>
        </authorList>
    </citation>
    <scope>NUCLEOTIDE SEQUENCE [LARGE SCALE GENOMIC DNA]</scope>
    <source>
        <strain evidence="2 3">ATCC BAA-908</strain>
    </source>
</reference>
<accession>A0A1T4MFM7</accession>
<dbReference type="Proteomes" id="UP000190423">
    <property type="component" value="Unassembled WGS sequence"/>
</dbReference>
<dbReference type="STRING" id="261392.SAMN02745149_01978"/>
<keyword evidence="3" id="KW-1185">Reference proteome</keyword>
<feature type="transmembrane region" description="Helical" evidence="1">
    <location>
        <begin position="205"/>
        <end position="225"/>
    </location>
</feature>
<feature type="transmembrane region" description="Helical" evidence="1">
    <location>
        <begin position="61"/>
        <end position="78"/>
    </location>
</feature>
<evidence type="ECO:0000313" key="2">
    <source>
        <dbReference type="EMBL" id="SJZ65819.1"/>
    </source>
</evidence>
<feature type="transmembrane region" description="Helical" evidence="1">
    <location>
        <begin position="402"/>
        <end position="425"/>
    </location>
</feature>
<keyword evidence="1" id="KW-0472">Membrane</keyword>
<feature type="transmembrane region" description="Helical" evidence="1">
    <location>
        <begin position="135"/>
        <end position="155"/>
    </location>
</feature>
<feature type="transmembrane region" description="Helical" evidence="1">
    <location>
        <begin position="266"/>
        <end position="285"/>
    </location>
</feature>
<evidence type="ECO:0000256" key="1">
    <source>
        <dbReference type="SAM" id="Phobius"/>
    </source>
</evidence>
<feature type="transmembrane region" description="Helical" evidence="1">
    <location>
        <begin position="347"/>
        <end position="366"/>
    </location>
</feature>
<evidence type="ECO:0000313" key="3">
    <source>
        <dbReference type="Proteomes" id="UP000190423"/>
    </source>
</evidence>
<gene>
    <name evidence="2" type="ORF">SAMN02745149_01978</name>
</gene>
<feature type="transmembrane region" description="Helical" evidence="1">
    <location>
        <begin position="12"/>
        <end position="41"/>
    </location>
</feature>
<dbReference type="GeneID" id="78317253"/>
<dbReference type="RefSeq" id="WP_078933869.1">
    <property type="nucleotide sequence ID" value="NZ_FUWG01000015.1"/>
</dbReference>
<dbReference type="AlphaFoldDB" id="A0A1T4MFM7"/>
<protein>
    <recommendedName>
        <fullName evidence="4">Dolichyl-phosphate-mannose-protein mannosyltransferase</fullName>
    </recommendedName>
</protein>
<dbReference type="OrthoDB" id="2234896at2"/>
<feature type="transmembrane region" description="Helical" evidence="1">
    <location>
        <begin position="111"/>
        <end position="128"/>
    </location>
</feature>
<evidence type="ECO:0008006" key="4">
    <source>
        <dbReference type="Google" id="ProtNLM"/>
    </source>
</evidence>
<feature type="transmembrane region" description="Helical" evidence="1">
    <location>
        <begin position="318"/>
        <end position="335"/>
    </location>
</feature>
<feature type="transmembrane region" description="Helical" evidence="1">
    <location>
        <begin position="85"/>
        <end position="105"/>
    </location>
</feature>
<feature type="transmembrane region" description="Helical" evidence="1">
    <location>
        <begin position="161"/>
        <end position="193"/>
    </location>
</feature>
<organism evidence="2 3">
    <name type="scientific">Treponema porcinum</name>
    <dbReference type="NCBI Taxonomy" id="261392"/>
    <lineage>
        <taxon>Bacteria</taxon>
        <taxon>Pseudomonadati</taxon>
        <taxon>Spirochaetota</taxon>
        <taxon>Spirochaetia</taxon>
        <taxon>Spirochaetales</taxon>
        <taxon>Treponemataceae</taxon>
        <taxon>Treponema</taxon>
    </lineage>
</organism>
<dbReference type="EMBL" id="FUWG01000015">
    <property type="protein sequence ID" value="SJZ65819.1"/>
    <property type="molecule type" value="Genomic_DNA"/>
</dbReference>
<name>A0A1T4MFM7_TREPO</name>